<comment type="caution">
    <text evidence="1">The sequence shown here is derived from an EMBL/GenBank/DDBJ whole genome shotgun (WGS) entry which is preliminary data.</text>
</comment>
<proteinExistence type="predicted"/>
<keyword evidence="1" id="KW-0238">DNA-binding</keyword>
<keyword evidence="2" id="KW-1185">Reference proteome</keyword>
<name>A0ACC6AP82_NITWI</name>
<reference evidence="1" key="1">
    <citation type="submission" date="2022-03" db="EMBL/GenBank/DDBJ databases">
        <title>Interactions between chemoautotrophic and heterotrophic bacteria.</title>
        <authorList>
            <person name="Santoro A."/>
        </authorList>
    </citation>
    <scope>NUCLEOTIDE SEQUENCE</scope>
    <source>
        <strain evidence="1">Nb-106</strain>
    </source>
</reference>
<sequence length="97" mass="10599">MGWKAWGTAMASLAVTAKGQVTLKRDLLQHLGIKPGERIEFEKLPDGELRVRVARPTGSIDAFIGALEGKIKLKKPMTIEEMNRIAAAGWAGELDDK</sequence>
<dbReference type="Proteomes" id="UP001205486">
    <property type="component" value="Unassembled WGS sequence"/>
</dbReference>
<evidence type="ECO:0000313" key="2">
    <source>
        <dbReference type="Proteomes" id="UP001205486"/>
    </source>
</evidence>
<gene>
    <name evidence="1" type="ORF">J2S34_003602</name>
</gene>
<accession>A0ACC6AP82</accession>
<dbReference type="EMBL" id="JALJZS010000005">
    <property type="protein sequence ID" value="MCP2001116.1"/>
    <property type="molecule type" value="Genomic_DNA"/>
</dbReference>
<evidence type="ECO:0000313" key="1">
    <source>
        <dbReference type="EMBL" id="MCP2001116.1"/>
    </source>
</evidence>
<organism evidence="1 2">
    <name type="scientific">Nitrobacter winogradskyi</name>
    <name type="common">Nitrobacter agilis</name>
    <dbReference type="NCBI Taxonomy" id="913"/>
    <lineage>
        <taxon>Bacteria</taxon>
        <taxon>Pseudomonadati</taxon>
        <taxon>Pseudomonadota</taxon>
        <taxon>Alphaproteobacteria</taxon>
        <taxon>Hyphomicrobiales</taxon>
        <taxon>Nitrobacteraceae</taxon>
        <taxon>Nitrobacter</taxon>
    </lineage>
</organism>
<protein>
    <submittedName>
        <fullName evidence="1">Bifunctional DNA-binding transcriptional regulator/antitoxin component of YhaV-PrlF toxin-antitoxin module</fullName>
    </submittedName>
</protein>